<dbReference type="InterPro" id="IPR000390">
    <property type="entry name" value="Small_drug/metabolite_transptr"/>
</dbReference>
<dbReference type="InterPro" id="IPR045324">
    <property type="entry name" value="Small_multidrug_res"/>
</dbReference>
<comment type="caution">
    <text evidence="8">The sequence shown here is derived from an EMBL/GenBank/DDBJ whole genome shotgun (WGS) entry which is preliminary data.</text>
</comment>
<accession>A0AAW9JPC5</accession>
<reference evidence="8" key="1">
    <citation type="submission" date="2023-08" db="EMBL/GenBank/DDBJ databases">
        <title>Genomic characterization of piscicolin 126 produced by Carnobacterium maltaromaticum CM22 strain isolated from salmon (Salmo salar).</title>
        <authorList>
            <person name="Gonzalez-Gragera E."/>
            <person name="Garcia-Lopez J.D."/>
            <person name="Teso-Perez C."/>
            <person name="Gimenez-Hernandez I."/>
            <person name="Peralta-Sanchez J.M."/>
            <person name="Valdivia E."/>
            <person name="Montalban-Lopez M."/>
            <person name="Martin-Platero A.M."/>
            <person name="Banos A."/>
            <person name="Martinez-Bueno M."/>
        </authorList>
    </citation>
    <scope>NUCLEOTIDE SEQUENCE</scope>
    <source>
        <strain evidence="8">CM22</strain>
    </source>
</reference>
<dbReference type="InterPro" id="IPR037185">
    <property type="entry name" value="EmrE-like"/>
</dbReference>
<gene>
    <name evidence="8" type="ORF">RAK27_01470</name>
</gene>
<evidence type="ECO:0000256" key="3">
    <source>
        <dbReference type="ARBA" id="ARBA00022692"/>
    </source>
</evidence>
<evidence type="ECO:0000256" key="1">
    <source>
        <dbReference type="ARBA" id="ARBA00004651"/>
    </source>
</evidence>
<evidence type="ECO:0000256" key="4">
    <source>
        <dbReference type="ARBA" id="ARBA00022989"/>
    </source>
</evidence>
<dbReference type="Pfam" id="PF00893">
    <property type="entry name" value="Multi_Drug_Res"/>
    <property type="match status" value="1"/>
</dbReference>
<protein>
    <submittedName>
        <fullName evidence="8">Multidrug efflux SMR transporter</fullName>
    </submittedName>
</protein>
<comment type="similarity">
    <text evidence="6">Belongs to the drug/metabolite transporter (DMT) superfamily. Small multidrug resistance (SMR) (TC 2.A.7.1) family.</text>
</comment>
<dbReference type="AlphaFoldDB" id="A0AAW9JPC5"/>
<sequence length="107" mass="11674">MNRSWVYVIIGAILEVAWVTGLAHSTTIWQWIATIISVTISYGLFTLAAKNLPVGTLYAVYTGLGTVGTILVGIWLFNESIYPLKAFLMMTLLIGIIGLKLVEAKGK</sequence>
<feature type="transmembrane region" description="Helical" evidence="7">
    <location>
        <begin position="5"/>
        <end position="22"/>
    </location>
</feature>
<proteinExistence type="inferred from homology"/>
<dbReference type="Proteomes" id="UP001290462">
    <property type="component" value="Unassembled WGS sequence"/>
</dbReference>
<evidence type="ECO:0000256" key="2">
    <source>
        <dbReference type="ARBA" id="ARBA00022475"/>
    </source>
</evidence>
<dbReference type="PANTHER" id="PTHR30561:SF7">
    <property type="entry name" value="GUANIDINIUM EFFLUX SYSTEM SUBUNIT GDNC-RELATED"/>
    <property type="match status" value="1"/>
</dbReference>
<feature type="transmembrane region" description="Helical" evidence="7">
    <location>
        <begin position="82"/>
        <end position="102"/>
    </location>
</feature>
<keyword evidence="2" id="KW-1003">Cell membrane</keyword>
<evidence type="ECO:0000256" key="7">
    <source>
        <dbReference type="SAM" id="Phobius"/>
    </source>
</evidence>
<dbReference type="GO" id="GO:0005886">
    <property type="term" value="C:plasma membrane"/>
    <property type="evidence" value="ECO:0007669"/>
    <property type="project" value="UniProtKB-SubCell"/>
</dbReference>
<feature type="transmembrane region" description="Helical" evidence="7">
    <location>
        <begin position="56"/>
        <end position="76"/>
    </location>
</feature>
<dbReference type="Gene3D" id="1.10.3730.20">
    <property type="match status" value="1"/>
</dbReference>
<comment type="subcellular location">
    <subcellularLocation>
        <location evidence="1 6">Cell membrane</location>
        <topology evidence="1 6">Multi-pass membrane protein</topology>
    </subcellularLocation>
</comment>
<dbReference type="GO" id="GO:0022857">
    <property type="term" value="F:transmembrane transporter activity"/>
    <property type="evidence" value="ECO:0007669"/>
    <property type="project" value="InterPro"/>
</dbReference>
<dbReference type="EMBL" id="JAVBVO010000001">
    <property type="protein sequence ID" value="MDZ5757323.1"/>
    <property type="molecule type" value="Genomic_DNA"/>
</dbReference>
<evidence type="ECO:0000256" key="6">
    <source>
        <dbReference type="RuleBase" id="RU003942"/>
    </source>
</evidence>
<keyword evidence="3 6" id="KW-0812">Transmembrane</keyword>
<evidence type="ECO:0000313" key="9">
    <source>
        <dbReference type="Proteomes" id="UP001290462"/>
    </source>
</evidence>
<dbReference type="SUPFAM" id="SSF103481">
    <property type="entry name" value="Multidrug resistance efflux transporter EmrE"/>
    <property type="match status" value="1"/>
</dbReference>
<dbReference type="GeneID" id="83606902"/>
<keyword evidence="4 7" id="KW-1133">Transmembrane helix</keyword>
<dbReference type="RefSeq" id="WP_010053248.1">
    <property type="nucleotide sequence ID" value="NZ_BJOJ01000028.1"/>
</dbReference>
<keyword evidence="5 7" id="KW-0472">Membrane</keyword>
<name>A0AAW9JPC5_CARML</name>
<evidence type="ECO:0000313" key="8">
    <source>
        <dbReference type="EMBL" id="MDZ5757323.1"/>
    </source>
</evidence>
<dbReference type="PANTHER" id="PTHR30561">
    <property type="entry name" value="SMR FAMILY PROTON-DEPENDENT DRUG EFFLUX TRANSPORTER SUGE"/>
    <property type="match status" value="1"/>
</dbReference>
<evidence type="ECO:0000256" key="5">
    <source>
        <dbReference type="ARBA" id="ARBA00023136"/>
    </source>
</evidence>
<feature type="transmembrane region" description="Helical" evidence="7">
    <location>
        <begin position="28"/>
        <end position="49"/>
    </location>
</feature>
<organism evidence="8 9">
    <name type="scientific">Carnobacterium maltaromaticum</name>
    <name type="common">Carnobacterium piscicola</name>
    <dbReference type="NCBI Taxonomy" id="2751"/>
    <lineage>
        <taxon>Bacteria</taxon>
        <taxon>Bacillati</taxon>
        <taxon>Bacillota</taxon>
        <taxon>Bacilli</taxon>
        <taxon>Lactobacillales</taxon>
        <taxon>Carnobacteriaceae</taxon>
        <taxon>Carnobacterium</taxon>
    </lineage>
</organism>